<keyword evidence="2" id="KW-1185">Reference proteome</keyword>
<dbReference type="RefSeq" id="WP_105021732.1">
    <property type="nucleotide sequence ID" value="NZ_MSCM01000002.1"/>
</dbReference>
<evidence type="ECO:0008006" key="3">
    <source>
        <dbReference type="Google" id="ProtNLM"/>
    </source>
</evidence>
<dbReference type="AlphaFoldDB" id="A0A2S7WFQ2"/>
<dbReference type="Proteomes" id="UP000239068">
    <property type="component" value="Unassembled WGS sequence"/>
</dbReference>
<dbReference type="OrthoDB" id="1441326at2"/>
<accession>A0A2S7WFQ2</accession>
<protein>
    <recommendedName>
        <fullName evidence="3">Outer membrane protein beta-barrel domain-containing protein</fullName>
    </recommendedName>
</protein>
<evidence type="ECO:0000313" key="2">
    <source>
        <dbReference type="Proteomes" id="UP000239068"/>
    </source>
</evidence>
<dbReference type="EMBL" id="MSCM01000002">
    <property type="protein sequence ID" value="PQJ76424.1"/>
    <property type="molecule type" value="Genomic_DNA"/>
</dbReference>
<organism evidence="1 2">
    <name type="scientific">Polaribacter glomeratus</name>
    <dbReference type="NCBI Taxonomy" id="102"/>
    <lineage>
        <taxon>Bacteria</taxon>
        <taxon>Pseudomonadati</taxon>
        <taxon>Bacteroidota</taxon>
        <taxon>Flavobacteriia</taxon>
        <taxon>Flavobacteriales</taxon>
        <taxon>Flavobacteriaceae</taxon>
    </lineage>
</organism>
<evidence type="ECO:0000313" key="1">
    <source>
        <dbReference type="EMBL" id="PQJ76424.1"/>
    </source>
</evidence>
<comment type="caution">
    <text evidence="1">The sequence shown here is derived from an EMBL/GenBank/DDBJ whole genome shotgun (WGS) entry which is preliminary data.</text>
</comment>
<name>A0A2S7WFQ2_9FLAO</name>
<dbReference type="InterPro" id="IPR011250">
    <property type="entry name" value="OMP/PagP_B-barrel"/>
</dbReference>
<reference evidence="1 2" key="1">
    <citation type="submission" date="2016-12" db="EMBL/GenBank/DDBJ databases">
        <title>Trade-off between light-utilization and light-protection in marine flavobacteria.</title>
        <authorList>
            <person name="Kumagai Y."/>
            <person name="Yoshizawa S."/>
            <person name="Kogure K."/>
            <person name="Iwasaki W."/>
        </authorList>
    </citation>
    <scope>NUCLEOTIDE SEQUENCE [LARGE SCALE GENOMIC DNA]</scope>
    <source>
        <strain evidence="1 2">ATCC 43844</strain>
    </source>
</reference>
<proteinExistence type="predicted"/>
<dbReference type="SUPFAM" id="SSF56925">
    <property type="entry name" value="OMPA-like"/>
    <property type="match status" value="1"/>
</dbReference>
<sequence length="178" mass="20576">MKKLLLTFTFLFVVLTTLSQEKLGRPFITGDVNFTLGINENYTISNDEGETFLVPSALFFRVGFGYEFQRRLAVGFNVGYDYHWNYAVSAFPTYGSLKYNITEFEDDAHFIEVRYGKMWTPSSRYPDGNYFGVGLGIQFAGQKRWNAILRLDYHRKGIVGFENNRLESISFGFGFSFF</sequence>
<gene>
    <name evidence="1" type="ORF">BTO16_10960</name>
</gene>